<dbReference type="InterPro" id="IPR000531">
    <property type="entry name" value="Beta-barrel_TonB"/>
</dbReference>
<feature type="chain" id="PRO_5043509502" evidence="14">
    <location>
        <begin position="25"/>
        <end position="715"/>
    </location>
</feature>
<dbReference type="GO" id="GO:0015344">
    <property type="term" value="F:siderophore uptake transmembrane transporter activity"/>
    <property type="evidence" value="ECO:0007669"/>
    <property type="project" value="TreeGrafter"/>
</dbReference>
<evidence type="ECO:0000259" key="15">
    <source>
        <dbReference type="Pfam" id="PF00593"/>
    </source>
</evidence>
<keyword evidence="5 12" id="KW-0812">Transmembrane</keyword>
<keyword evidence="9 12" id="KW-0472">Membrane</keyword>
<evidence type="ECO:0000256" key="7">
    <source>
        <dbReference type="ARBA" id="ARBA00023065"/>
    </source>
</evidence>
<dbReference type="InterPro" id="IPR039426">
    <property type="entry name" value="TonB-dep_rcpt-like"/>
</dbReference>
<dbReference type="InterPro" id="IPR036942">
    <property type="entry name" value="Beta-barrel_TonB_sf"/>
</dbReference>
<reference evidence="17 18" key="1">
    <citation type="submission" date="2020-09" db="EMBL/GenBank/DDBJ databases">
        <title>Pseudoxanthomonas sp. CAU 1598 isolated from sand of Yaerae Beach.</title>
        <authorList>
            <person name="Kim W."/>
        </authorList>
    </citation>
    <scope>NUCLEOTIDE SEQUENCE [LARGE SCALE GENOMIC DNA]</scope>
    <source>
        <strain evidence="17 18">CAU 1598</strain>
    </source>
</reference>
<sequence>MKAFPQLSALSLAVLAAGSPTLWAAQMQIQLPDGALARAEQLDEIEVNGQAPGRYKAEAGGLKLPEPLRDAPRAVSVVPQGVIESQGALNLADALRNVAGLTLASGEGGFRGDNISLRGFAARTDIYLDGVRDNGQYSRDTFAIEQVEVLKGAAAMQFGRGASGGVVNSVSKRPFGSDRTRFDLVFGEHDLQRVVIDHNEHVNDAAALRVAALYHDADSFRDEVTLERSGIAPSLKLNLSEQTMLEASALYQKEEGVSDYGIPWNGVTNQPADVPVSNHYSLGRDSFANFDVLSGRVALSHGFDSGLELRNTVSFTDVERLHRRVRPGNVMTATPDASTTVTRDHQLTEATQNNLYNQTDFNWYVESGSISHNFAAGLEIGREDFRTRGLAGLVAPPPASLFDPQSVVIDIPLPTSFAGGELSTYRKTYADTVGIYLQDRIQFNDQWSVLAGLRHDQFEAEVVDFLSSTVLEREDDMTAYSLGTVYQPNDMYSWYANISNAYNPSAETFSLNAASAELDPEETRNIEAGVKITPFGDKLLIDVSLFSLDKFNARDVEPDGTGVQTLDGQERSRGIEIGVSGAITEHWHVFAGAAFMDPEIVDSNLVNSGVPIEGNTPANAPERSASLWTVYEFAQNWEIGGGAFHVSERFANDGNTREVPGYTRWDGYVGYRADDWRVALNVYNLTDRKYFDYAHSQFLTPGEPQTWRLSFSYAF</sequence>
<dbReference type="SUPFAM" id="SSF56935">
    <property type="entry name" value="Porins"/>
    <property type="match status" value="1"/>
</dbReference>
<dbReference type="Gene3D" id="2.40.170.20">
    <property type="entry name" value="TonB-dependent receptor, beta-barrel domain"/>
    <property type="match status" value="1"/>
</dbReference>
<dbReference type="GO" id="GO:0009279">
    <property type="term" value="C:cell outer membrane"/>
    <property type="evidence" value="ECO:0007669"/>
    <property type="project" value="UniProtKB-SubCell"/>
</dbReference>
<dbReference type="InterPro" id="IPR010105">
    <property type="entry name" value="TonB_sidphr_rcpt"/>
</dbReference>
<evidence type="ECO:0000313" key="18">
    <source>
        <dbReference type="Proteomes" id="UP000613768"/>
    </source>
</evidence>
<evidence type="ECO:0000259" key="16">
    <source>
        <dbReference type="Pfam" id="PF07715"/>
    </source>
</evidence>
<dbReference type="Pfam" id="PF00593">
    <property type="entry name" value="TonB_dep_Rec_b-barrel"/>
    <property type="match status" value="1"/>
</dbReference>
<dbReference type="InterPro" id="IPR037066">
    <property type="entry name" value="Plug_dom_sf"/>
</dbReference>
<dbReference type="RefSeq" id="WP_192028997.1">
    <property type="nucleotide sequence ID" value="NZ_JACYTR010000011.1"/>
</dbReference>
<evidence type="ECO:0000256" key="6">
    <source>
        <dbReference type="ARBA" id="ARBA00022729"/>
    </source>
</evidence>
<evidence type="ECO:0000256" key="3">
    <source>
        <dbReference type="ARBA" id="ARBA00022448"/>
    </source>
</evidence>
<evidence type="ECO:0000256" key="5">
    <source>
        <dbReference type="ARBA" id="ARBA00022692"/>
    </source>
</evidence>
<comment type="subcellular location">
    <subcellularLocation>
        <location evidence="1 12">Cell outer membrane</location>
        <topology evidence="1 12">Multi-pass membrane protein</topology>
    </subcellularLocation>
</comment>
<dbReference type="PANTHER" id="PTHR32552">
    <property type="entry name" value="FERRICHROME IRON RECEPTOR-RELATED"/>
    <property type="match status" value="1"/>
</dbReference>
<keyword evidence="7" id="KW-0406">Ion transport</keyword>
<evidence type="ECO:0000256" key="4">
    <source>
        <dbReference type="ARBA" id="ARBA00022452"/>
    </source>
</evidence>
<dbReference type="GO" id="GO:0038023">
    <property type="term" value="F:signaling receptor activity"/>
    <property type="evidence" value="ECO:0007669"/>
    <property type="project" value="InterPro"/>
</dbReference>
<dbReference type="EMBL" id="JACYTR010000011">
    <property type="protein sequence ID" value="MBD8525647.1"/>
    <property type="molecule type" value="Genomic_DNA"/>
</dbReference>
<name>A0AAW3ZKQ6_9GAMM</name>
<evidence type="ECO:0000256" key="10">
    <source>
        <dbReference type="ARBA" id="ARBA00023170"/>
    </source>
</evidence>
<keyword evidence="4 12" id="KW-1134">Transmembrane beta strand</keyword>
<evidence type="ECO:0000256" key="8">
    <source>
        <dbReference type="ARBA" id="ARBA00023077"/>
    </source>
</evidence>
<dbReference type="PANTHER" id="PTHR32552:SF83">
    <property type="entry name" value="BLR3904 PROTEIN"/>
    <property type="match status" value="1"/>
</dbReference>
<feature type="signal peptide" evidence="14">
    <location>
        <begin position="1"/>
        <end position="24"/>
    </location>
</feature>
<dbReference type="Gene3D" id="2.170.130.10">
    <property type="entry name" value="TonB-dependent receptor, plug domain"/>
    <property type="match status" value="1"/>
</dbReference>
<evidence type="ECO:0000256" key="1">
    <source>
        <dbReference type="ARBA" id="ARBA00004571"/>
    </source>
</evidence>
<comment type="caution">
    <text evidence="17">The sequence shown here is derived from an EMBL/GenBank/DDBJ whole genome shotgun (WGS) entry which is preliminary data.</text>
</comment>
<keyword evidence="18" id="KW-1185">Reference proteome</keyword>
<keyword evidence="10 17" id="KW-0675">Receptor</keyword>
<keyword evidence="3 12" id="KW-0813">Transport</keyword>
<keyword evidence="6 14" id="KW-0732">Signal</keyword>
<protein>
    <submittedName>
        <fullName evidence="17">TonB-dependent siderophore receptor</fullName>
    </submittedName>
</protein>
<feature type="domain" description="TonB-dependent receptor-like beta-barrel" evidence="15">
    <location>
        <begin position="238"/>
        <end position="685"/>
    </location>
</feature>
<evidence type="ECO:0000313" key="17">
    <source>
        <dbReference type="EMBL" id="MBD8525647.1"/>
    </source>
</evidence>
<dbReference type="InterPro" id="IPR012910">
    <property type="entry name" value="Plug_dom"/>
</dbReference>
<evidence type="ECO:0000256" key="9">
    <source>
        <dbReference type="ARBA" id="ARBA00023136"/>
    </source>
</evidence>
<dbReference type="FunFam" id="2.170.130.10:FF:000001">
    <property type="entry name" value="Catecholate siderophore TonB-dependent receptor"/>
    <property type="match status" value="1"/>
</dbReference>
<comment type="similarity">
    <text evidence="2 12 13">Belongs to the TonB-dependent receptor family.</text>
</comment>
<accession>A0AAW3ZKQ6</accession>
<dbReference type="Pfam" id="PF07715">
    <property type="entry name" value="Plug"/>
    <property type="match status" value="1"/>
</dbReference>
<dbReference type="CDD" id="cd01347">
    <property type="entry name" value="ligand_gated_channel"/>
    <property type="match status" value="1"/>
</dbReference>
<dbReference type="NCBIfam" id="TIGR01783">
    <property type="entry name" value="TonB-siderophor"/>
    <property type="match status" value="1"/>
</dbReference>
<dbReference type="PROSITE" id="PS52016">
    <property type="entry name" value="TONB_DEPENDENT_REC_3"/>
    <property type="match status" value="1"/>
</dbReference>
<evidence type="ECO:0000256" key="11">
    <source>
        <dbReference type="ARBA" id="ARBA00023237"/>
    </source>
</evidence>
<dbReference type="GO" id="GO:0015891">
    <property type="term" value="P:siderophore transport"/>
    <property type="evidence" value="ECO:0007669"/>
    <property type="project" value="InterPro"/>
</dbReference>
<keyword evidence="11 12" id="KW-0998">Cell outer membrane</keyword>
<feature type="domain" description="TonB-dependent receptor plug" evidence="16">
    <location>
        <begin position="68"/>
        <end position="166"/>
    </location>
</feature>
<gene>
    <name evidence="17" type="ORF">IFO71_07820</name>
</gene>
<dbReference type="Proteomes" id="UP000613768">
    <property type="component" value="Unassembled WGS sequence"/>
</dbReference>
<evidence type="ECO:0000256" key="13">
    <source>
        <dbReference type="RuleBase" id="RU003357"/>
    </source>
</evidence>
<keyword evidence="8 13" id="KW-0798">TonB box</keyword>
<organism evidence="17 18">
    <name type="scientific">Pseudomarimonas arenosa</name>
    <dbReference type="NCBI Taxonomy" id="2774145"/>
    <lineage>
        <taxon>Bacteria</taxon>
        <taxon>Pseudomonadati</taxon>
        <taxon>Pseudomonadota</taxon>
        <taxon>Gammaproteobacteria</taxon>
        <taxon>Lysobacterales</taxon>
        <taxon>Lysobacteraceae</taxon>
        <taxon>Pseudomarimonas</taxon>
    </lineage>
</organism>
<evidence type="ECO:0000256" key="12">
    <source>
        <dbReference type="PROSITE-ProRule" id="PRU01360"/>
    </source>
</evidence>
<proteinExistence type="inferred from homology"/>
<evidence type="ECO:0000256" key="14">
    <source>
        <dbReference type="SAM" id="SignalP"/>
    </source>
</evidence>
<evidence type="ECO:0000256" key="2">
    <source>
        <dbReference type="ARBA" id="ARBA00009810"/>
    </source>
</evidence>
<dbReference type="AlphaFoldDB" id="A0AAW3ZKQ6"/>